<keyword evidence="2 16" id="KW-0813">Transport</keyword>
<comment type="similarity">
    <text evidence="1 16">Belongs to the peroxin-14 family.</text>
</comment>
<evidence type="ECO:0000256" key="11">
    <source>
        <dbReference type="ARBA" id="ARBA00029502"/>
    </source>
</evidence>
<dbReference type="EMBL" id="KB202544">
    <property type="protein sequence ID" value="ESO89797.1"/>
    <property type="molecule type" value="Genomic_DNA"/>
</dbReference>
<feature type="region of interest" description="Disordered" evidence="18">
    <location>
        <begin position="200"/>
        <end position="219"/>
    </location>
</feature>
<evidence type="ECO:0000256" key="15">
    <source>
        <dbReference type="ARBA" id="ARBA00065694"/>
    </source>
</evidence>
<evidence type="ECO:0000313" key="20">
    <source>
        <dbReference type="EMBL" id="ESO89797.1"/>
    </source>
</evidence>
<organism evidence="20 21">
    <name type="scientific">Lottia gigantea</name>
    <name type="common">Giant owl limpet</name>
    <dbReference type="NCBI Taxonomy" id="225164"/>
    <lineage>
        <taxon>Eukaryota</taxon>
        <taxon>Metazoa</taxon>
        <taxon>Spiralia</taxon>
        <taxon>Lophotrochozoa</taxon>
        <taxon>Mollusca</taxon>
        <taxon>Gastropoda</taxon>
        <taxon>Patellogastropoda</taxon>
        <taxon>Lottioidea</taxon>
        <taxon>Lottiidae</taxon>
        <taxon>Lottia</taxon>
    </lineage>
</organism>
<dbReference type="PANTHER" id="PTHR23058:SF0">
    <property type="entry name" value="PEROXISOMAL MEMBRANE PROTEIN PEX14"/>
    <property type="match status" value="1"/>
</dbReference>
<comment type="function">
    <text evidence="14">Component of the PEX13-PEX14 docking complex, a translocon channel that specifically mediates the import of peroxisomal cargo proteins bound to PEX5 receptor. The PEX13-PEX14 docking complex forms a large import pore which can be opened to a diameter of about 9 nm. Mechanistically, PEX5 receptor along with cargo proteins associates with the PEX14 subunit of the PEX13-PEX14 docking complex in the cytosol, leading to the insertion of the receptor into the organelle membrane with the concomitant translocation of the cargo into the peroxisome matrix. Plays a key role for peroxisome movement through a direct interaction with tubulin.</text>
</comment>
<dbReference type="GO" id="GO:0005102">
    <property type="term" value="F:signaling receptor binding"/>
    <property type="evidence" value="ECO:0007669"/>
    <property type="project" value="TreeGrafter"/>
</dbReference>
<evidence type="ECO:0000256" key="13">
    <source>
        <dbReference type="ARBA" id="ARBA00046271"/>
    </source>
</evidence>
<proteinExistence type="inferred from homology"/>
<dbReference type="HOGENOM" id="CLU_074122_0_0_1"/>
<keyword evidence="21" id="KW-1185">Reference proteome</keyword>
<evidence type="ECO:0000256" key="8">
    <source>
        <dbReference type="ARBA" id="ARBA00023010"/>
    </source>
</evidence>
<evidence type="ECO:0000256" key="16">
    <source>
        <dbReference type="RuleBase" id="RU367032"/>
    </source>
</evidence>
<evidence type="ECO:0000256" key="10">
    <source>
        <dbReference type="ARBA" id="ARBA00023140"/>
    </source>
</evidence>
<dbReference type="InterPro" id="IPR006785">
    <property type="entry name" value="Pex14_N"/>
</dbReference>
<feature type="compositionally biased region" description="Polar residues" evidence="18">
    <location>
        <begin position="209"/>
        <end position="219"/>
    </location>
</feature>
<protein>
    <recommendedName>
        <fullName evidence="11 16">Peroxisomal membrane protein PEX14</fullName>
    </recommendedName>
    <alternativeName>
        <fullName evidence="16">Peroxin-14</fullName>
    </alternativeName>
</protein>
<evidence type="ECO:0000256" key="2">
    <source>
        <dbReference type="ARBA" id="ARBA00022448"/>
    </source>
</evidence>
<keyword evidence="17" id="KW-0175">Coiled coil</keyword>
<sequence>PRENLVSTAVKFLQNPKVQNSPLTQRQLFLEKKGLTKEEIELAIERSGVSTQQNDSVPNQTSQILSNYPSQQMQPVPMTRWERVRSYTSTALILAGVAYAGYHLYKTYIRPLLYQTQENNKRLTDLEAKIQEVQSETNESMKQIQESLKSIQFVITQQQIANSSQTTVKQHDLNTINEIKTEIQSLKGLLLNRRQFPPVPSTSPVLPSWQLTPSSSNTS</sequence>
<reference evidence="20 21" key="1">
    <citation type="journal article" date="2013" name="Nature">
        <title>Insights into bilaterian evolution from three spiralian genomes.</title>
        <authorList>
            <person name="Simakov O."/>
            <person name="Marletaz F."/>
            <person name="Cho S.J."/>
            <person name="Edsinger-Gonzales E."/>
            <person name="Havlak P."/>
            <person name="Hellsten U."/>
            <person name="Kuo D.H."/>
            <person name="Larsson T."/>
            <person name="Lv J."/>
            <person name="Arendt D."/>
            <person name="Savage R."/>
            <person name="Osoegawa K."/>
            <person name="de Jong P."/>
            <person name="Grimwood J."/>
            <person name="Chapman J.A."/>
            <person name="Shapiro H."/>
            <person name="Aerts A."/>
            <person name="Otillar R.P."/>
            <person name="Terry A.Y."/>
            <person name="Boore J.L."/>
            <person name="Grigoriev I.V."/>
            <person name="Lindberg D.R."/>
            <person name="Seaver E.C."/>
            <person name="Weisblat D.A."/>
            <person name="Putnam N.H."/>
            <person name="Rokhsar D.S."/>
        </authorList>
    </citation>
    <scope>NUCLEOTIDE SEQUENCE [LARGE SCALE GENOMIC DNA]</scope>
</reference>
<evidence type="ECO:0000256" key="18">
    <source>
        <dbReference type="SAM" id="MobiDB-lite"/>
    </source>
</evidence>
<evidence type="ECO:0000256" key="17">
    <source>
        <dbReference type="SAM" id="Coils"/>
    </source>
</evidence>
<feature type="coiled-coil region" evidence="17">
    <location>
        <begin position="116"/>
        <end position="143"/>
    </location>
</feature>
<name>V3ZZE7_LOTGI</name>
<keyword evidence="7" id="KW-0007">Acetylation</keyword>
<feature type="non-terminal residue" evidence="20">
    <location>
        <position position="1"/>
    </location>
</feature>
<dbReference type="PANTHER" id="PTHR23058">
    <property type="entry name" value="PEROXISOMAL MEMBRANE PROTEIN PEX14"/>
    <property type="match status" value="1"/>
</dbReference>
<dbReference type="KEGG" id="lgi:LOTGIDRAFT_84087"/>
<evidence type="ECO:0000256" key="12">
    <source>
        <dbReference type="ARBA" id="ARBA00037847"/>
    </source>
</evidence>
<dbReference type="AlphaFoldDB" id="V3ZZE7"/>
<dbReference type="Pfam" id="PF04695">
    <property type="entry name" value="Pex14_N"/>
    <property type="match status" value="1"/>
</dbReference>
<dbReference type="GO" id="GO:0005778">
    <property type="term" value="C:peroxisomal membrane"/>
    <property type="evidence" value="ECO:0007669"/>
    <property type="project" value="UniProtKB-SubCell"/>
</dbReference>
<keyword evidence="5 16" id="KW-0653">Protein transport</keyword>
<comment type="subunit">
    <text evidence="15">Interacts with PEX13; forming the PEX13-PEX14 docking complex. Interacts with PEX5 (via WxxxF/Y motifs). Interacts with PEX19. Interacts with tubulin.</text>
</comment>
<dbReference type="GO" id="GO:0012505">
    <property type="term" value="C:endomembrane system"/>
    <property type="evidence" value="ECO:0007669"/>
    <property type="project" value="UniProtKB-SubCell"/>
</dbReference>
<dbReference type="Gene3D" id="1.10.10.10">
    <property type="entry name" value="Winged helix-like DNA-binding domain superfamily/Winged helix DNA-binding domain"/>
    <property type="match status" value="1"/>
</dbReference>
<comment type="subcellular location">
    <subcellularLocation>
        <location evidence="12">Endomembrane system</location>
        <topology evidence="12">Single-pass membrane protein</topology>
    </subcellularLocation>
    <subcellularLocation>
        <location evidence="13 16">Peroxisome membrane</location>
    </subcellularLocation>
</comment>
<accession>V3ZZE7</accession>
<feature type="domain" description="Peroxisome membrane anchor protein Pex14p N-terminal" evidence="19">
    <location>
        <begin position="2"/>
        <end position="45"/>
    </location>
</feature>
<keyword evidence="8" id="KW-0811">Translocation</keyword>
<dbReference type="Proteomes" id="UP000030746">
    <property type="component" value="Unassembled WGS sequence"/>
</dbReference>
<evidence type="ECO:0000313" key="21">
    <source>
        <dbReference type="Proteomes" id="UP000030746"/>
    </source>
</evidence>
<dbReference type="GeneID" id="20252593"/>
<evidence type="ECO:0000256" key="7">
    <source>
        <dbReference type="ARBA" id="ARBA00022990"/>
    </source>
</evidence>
<keyword evidence="10 16" id="KW-0576">Peroxisome</keyword>
<evidence type="ECO:0000256" key="1">
    <source>
        <dbReference type="ARBA" id="ARBA00005443"/>
    </source>
</evidence>
<dbReference type="CTD" id="20252593"/>
<keyword evidence="3" id="KW-0597">Phosphoprotein</keyword>
<keyword evidence="6" id="KW-1133">Transmembrane helix</keyword>
<evidence type="ECO:0000256" key="5">
    <source>
        <dbReference type="ARBA" id="ARBA00022927"/>
    </source>
</evidence>
<dbReference type="GO" id="GO:1990429">
    <property type="term" value="C:peroxisomal importomer complex"/>
    <property type="evidence" value="ECO:0007669"/>
    <property type="project" value="TreeGrafter"/>
</dbReference>
<gene>
    <name evidence="20" type="ORF">LOTGIDRAFT_84087</name>
</gene>
<evidence type="ECO:0000256" key="3">
    <source>
        <dbReference type="ARBA" id="ARBA00022553"/>
    </source>
</evidence>
<dbReference type="InterPro" id="IPR036388">
    <property type="entry name" value="WH-like_DNA-bd_sf"/>
</dbReference>
<dbReference type="STRING" id="225164.V3ZZE7"/>
<evidence type="ECO:0000259" key="19">
    <source>
        <dbReference type="Pfam" id="PF04695"/>
    </source>
</evidence>
<feature type="non-terminal residue" evidence="20">
    <location>
        <position position="219"/>
    </location>
</feature>
<dbReference type="FunFam" id="1.10.10.10:FF:000296">
    <property type="entry name" value="Peroxisomal membrane protein PEX14"/>
    <property type="match status" value="1"/>
</dbReference>
<evidence type="ECO:0000256" key="9">
    <source>
        <dbReference type="ARBA" id="ARBA00023136"/>
    </source>
</evidence>
<evidence type="ECO:0000256" key="4">
    <source>
        <dbReference type="ARBA" id="ARBA00022692"/>
    </source>
</evidence>
<dbReference type="GO" id="GO:0016560">
    <property type="term" value="P:protein import into peroxisome matrix, docking"/>
    <property type="evidence" value="ECO:0007669"/>
    <property type="project" value="UniProtKB-UniRule"/>
</dbReference>
<dbReference type="OrthoDB" id="441517at2759"/>
<evidence type="ECO:0000256" key="6">
    <source>
        <dbReference type="ARBA" id="ARBA00022989"/>
    </source>
</evidence>
<keyword evidence="4" id="KW-0812">Transmembrane</keyword>
<evidence type="ECO:0000256" key="14">
    <source>
        <dbReference type="ARBA" id="ARBA00055057"/>
    </source>
</evidence>
<dbReference type="RefSeq" id="XP_009059487.1">
    <property type="nucleotide sequence ID" value="XM_009061239.1"/>
</dbReference>
<dbReference type="InterPro" id="IPR025655">
    <property type="entry name" value="PEX14"/>
</dbReference>
<dbReference type="OMA" id="AARKFML"/>
<keyword evidence="9 16" id="KW-0472">Membrane</keyword>